<dbReference type="Gene3D" id="1.10.10.10">
    <property type="entry name" value="Winged helix-like DNA-binding domain superfamily/Winged helix DNA-binding domain"/>
    <property type="match status" value="1"/>
</dbReference>
<feature type="compositionally biased region" description="Acidic residues" evidence="4">
    <location>
        <begin position="320"/>
        <end position="338"/>
    </location>
</feature>
<dbReference type="Gene3D" id="3.90.660.10">
    <property type="match status" value="1"/>
</dbReference>
<dbReference type="Pfam" id="PF01593">
    <property type="entry name" value="Amino_oxidase"/>
    <property type="match status" value="1"/>
</dbReference>
<feature type="region of interest" description="Disordered" evidence="4">
    <location>
        <begin position="1333"/>
        <end position="1450"/>
    </location>
</feature>
<proteinExistence type="inferred from homology"/>
<feature type="compositionally biased region" description="Basic and acidic residues" evidence="4">
    <location>
        <begin position="1469"/>
        <end position="1484"/>
    </location>
</feature>
<dbReference type="GO" id="GO:0006338">
    <property type="term" value="P:chromatin remodeling"/>
    <property type="evidence" value="ECO:0007669"/>
    <property type="project" value="TreeGrafter"/>
</dbReference>
<keyword evidence="2" id="KW-0560">Oxidoreductase</keyword>
<feature type="region of interest" description="Disordered" evidence="4">
    <location>
        <begin position="493"/>
        <end position="563"/>
    </location>
</feature>
<reference evidence="7 8" key="1">
    <citation type="submission" date="2019-10" db="EMBL/GenBank/DDBJ databases">
        <authorList>
            <person name="Palmer J.M."/>
        </authorList>
    </citation>
    <scope>NUCLEOTIDE SEQUENCE [LARGE SCALE GENOMIC DNA]</scope>
    <source>
        <strain evidence="7 8">TWF730</strain>
    </source>
</reference>
<dbReference type="InterPro" id="IPR009057">
    <property type="entry name" value="Homeodomain-like_sf"/>
</dbReference>
<dbReference type="SUPFAM" id="SSF54373">
    <property type="entry name" value="FAD-linked reductases, C-terminal domain"/>
    <property type="match status" value="1"/>
</dbReference>
<feature type="compositionally biased region" description="Acidic residues" evidence="4">
    <location>
        <begin position="272"/>
        <end position="282"/>
    </location>
</feature>
<dbReference type="GO" id="GO:0050660">
    <property type="term" value="F:flavin adenine dinucleotide binding"/>
    <property type="evidence" value="ECO:0007669"/>
    <property type="project" value="TreeGrafter"/>
</dbReference>
<dbReference type="Gene3D" id="1.10.30.10">
    <property type="entry name" value="High mobility group box domain"/>
    <property type="match status" value="1"/>
</dbReference>
<dbReference type="PANTHER" id="PTHR10742">
    <property type="entry name" value="FLAVIN MONOAMINE OXIDASE"/>
    <property type="match status" value="1"/>
</dbReference>
<dbReference type="GO" id="GO:0010468">
    <property type="term" value="P:regulation of gene expression"/>
    <property type="evidence" value="ECO:0007669"/>
    <property type="project" value="UniProtKB-ARBA"/>
</dbReference>
<dbReference type="GO" id="GO:0003682">
    <property type="term" value="F:chromatin binding"/>
    <property type="evidence" value="ECO:0007669"/>
    <property type="project" value="TreeGrafter"/>
</dbReference>
<dbReference type="InterPro" id="IPR036188">
    <property type="entry name" value="FAD/NAD-bd_sf"/>
</dbReference>
<feature type="region of interest" description="Disordered" evidence="4">
    <location>
        <begin position="1294"/>
        <end position="1320"/>
    </location>
</feature>
<dbReference type="EMBL" id="JAVHNS010000019">
    <property type="protein sequence ID" value="KAK6330271.1"/>
    <property type="molecule type" value="Genomic_DNA"/>
</dbReference>
<keyword evidence="8" id="KW-1185">Reference proteome</keyword>
<feature type="compositionally biased region" description="Acidic residues" evidence="4">
    <location>
        <begin position="220"/>
        <end position="251"/>
    </location>
</feature>
<dbReference type="GO" id="GO:0016491">
    <property type="term" value="F:oxidoreductase activity"/>
    <property type="evidence" value="ECO:0007669"/>
    <property type="project" value="UniProtKB-KW"/>
</dbReference>
<feature type="domain" description="SWIRM" evidence="6">
    <location>
        <begin position="614"/>
        <end position="709"/>
    </location>
</feature>
<evidence type="ECO:0000259" key="6">
    <source>
        <dbReference type="PROSITE" id="PS50934"/>
    </source>
</evidence>
<evidence type="ECO:0000256" key="4">
    <source>
        <dbReference type="SAM" id="MobiDB-lite"/>
    </source>
</evidence>
<dbReference type="InterPro" id="IPR007526">
    <property type="entry name" value="SWIRM"/>
</dbReference>
<gene>
    <name evidence="7" type="ORF">TWF730_004766</name>
</gene>
<dbReference type="Pfam" id="PF04433">
    <property type="entry name" value="SWIRM"/>
    <property type="match status" value="1"/>
</dbReference>
<accession>A0AAV9TX70</accession>
<dbReference type="InterPro" id="IPR036910">
    <property type="entry name" value="HMG_box_dom_sf"/>
</dbReference>
<dbReference type="InterPro" id="IPR009071">
    <property type="entry name" value="HMG_box_dom"/>
</dbReference>
<name>A0AAV9TX70_9PEZI</name>
<comment type="similarity">
    <text evidence="1">Belongs to the flavin monoamine oxidase family.</text>
</comment>
<dbReference type="PROSITE" id="PS50118">
    <property type="entry name" value="HMG_BOX_2"/>
    <property type="match status" value="1"/>
</dbReference>
<keyword evidence="3" id="KW-0539">Nucleus</keyword>
<dbReference type="InterPro" id="IPR050281">
    <property type="entry name" value="Flavin_monoamine_oxidase"/>
</dbReference>
<feature type="compositionally biased region" description="Low complexity" evidence="4">
    <location>
        <begin position="527"/>
        <end position="561"/>
    </location>
</feature>
<feature type="compositionally biased region" description="Basic and acidic residues" evidence="4">
    <location>
        <begin position="1438"/>
        <end position="1447"/>
    </location>
</feature>
<dbReference type="SUPFAM" id="SSF51905">
    <property type="entry name" value="FAD/NAD(P)-binding domain"/>
    <property type="match status" value="1"/>
</dbReference>
<feature type="domain" description="HMG box" evidence="5">
    <location>
        <begin position="1444"/>
        <end position="1524"/>
    </location>
</feature>
<feature type="compositionally biased region" description="Polar residues" evidence="4">
    <location>
        <begin position="506"/>
        <end position="526"/>
    </location>
</feature>
<comment type="caution">
    <text evidence="7">The sequence shown here is derived from an EMBL/GenBank/DDBJ whole genome shotgun (WGS) entry which is preliminary data.</text>
</comment>
<dbReference type="SUPFAM" id="SSF47095">
    <property type="entry name" value="HMG-box"/>
    <property type="match status" value="1"/>
</dbReference>
<feature type="DNA-binding region" description="HMG box" evidence="3">
    <location>
        <begin position="1444"/>
        <end position="1524"/>
    </location>
</feature>
<evidence type="ECO:0000256" key="2">
    <source>
        <dbReference type="ARBA" id="ARBA00023002"/>
    </source>
</evidence>
<dbReference type="Proteomes" id="UP001373714">
    <property type="component" value="Unassembled WGS sequence"/>
</dbReference>
<feature type="region of interest" description="Disordered" evidence="4">
    <location>
        <begin position="1"/>
        <end position="24"/>
    </location>
</feature>
<dbReference type="PROSITE" id="PS50934">
    <property type="entry name" value="SWIRM"/>
    <property type="match status" value="1"/>
</dbReference>
<dbReference type="PANTHER" id="PTHR10742:SF386">
    <property type="entry name" value="LYSINE-SPECIFIC HISTONE DEMETHYLASE 1A"/>
    <property type="match status" value="1"/>
</dbReference>
<feature type="compositionally biased region" description="Polar residues" evidence="4">
    <location>
        <begin position="146"/>
        <end position="161"/>
    </location>
</feature>
<evidence type="ECO:0000313" key="7">
    <source>
        <dbReference type="EMBL" id="KAK6330271.1"/>
    </source>
</evidence>
<dbReference type="GO" id="GO:0003677">
    <property type="term" value="F:DNA binding"/>
    <property type="evidence" value="ECO:0007669"/>
    <property type="project" value="UniProtKB-UniRule"/>
</dbReference>
<feature type="region of interest" description="Disordered" evidence="4">
    <location>
        <begin position="413"/>
        <end position="457"/>
    </location>
</feature>
<dbReference type="InterPro" id="IPR036388">
    <property type="entry name" value="WH-like_DNA-bd_sf"/>
</dbReference>
<dbReference type="Gene3D" id="3.50.50.60">
    <property type="entry name" value="FAD/NAD(P)-binding domain"/>
    <property type="match status" value="2"/>
</dbReference>
<protein>
    <submittedName>
        <fullName evidence="7">Uncharacterized protein</fullName>
    </submittedName>
</protein>
<feature type="region of interest" description="Disordered" evidence="4">
    <location>
        <begin position="79"/>
        <end position="341"/>
    </location>
</feature>
<feature type="compositionally biased region" description="Low complexity" evidence="4">
    <location>
        <begin position="108"/>
        <end position="119"/>
    </location>
</feature>
<feature type="compositionally biased region" description="Basic and acidic residues" evidence="4">
    <location>
        <begin position="89"/>
        <end position="106"/>
    </location>
</feature>
<evidence type="ECO:0000256" key="1">
    <source>
        <dbReference type="ARBA" id="ARBA00005995"/>
    </source>
</evidence>
<feature type="compositionally biased region" description="Low complexity" evidence="4">
    <location>
        <begin position="413"/>
        <end position="434"/>
    </location>
</feature>
<organism evidence="7 8">
    <name type="scientific">Orbilia blumenaviensis</name>
    <dbReference type="NCBI Taxonomy" id="1796055"/>
    <lineage>
        <taxon>Eukaryota</taxon>
        <taxon>Fungi</taxon>
        <taxon>Dikarya</taxon>
        <taxon>Ascomycota</taxon>
        <taxon>Pezizomycotina</taxon>
        <taxon>Orbiliomycetes</taxon>
        <taxon>Orbiliales</taxon>
        <taxon>Orbiliaceae</taxon>
        <taxon>Orbilia</taxon>
    </lineage>
</organism>
<dbReference type="GO" id="GO:0005634">
    <property type="term" value="C:nucleus"/>
    <property type="evidence" value="ECO:0007669"/>
    <property type="project" value="UniProtKB-UniRule"/>
</dbReference>
<sequence length="1570" mass="172502">MVLECRSMGTRKPSGSRLSHGFFTPEEKHSKTDYIGAFADGLIGRRDRRVTKDDMCIDLNRSPAFTAARMIIEDDIDGSICSRSSSRTGDSERTSHTSFEVQDHLHGQQQQQQRRQQQQNTGEPYSPAIAVHYGSTGPYPTPQPASKPQTPVQNLKMQRFSSLPGVDLSNLPPTPDSLRGTPLSGLGLDGNRRRRQPSPEIPSADDLGFGKEITPTREVEADEEVEQQQQEAEWEDIEEDGDEETIEEDNIVYESMSEVYESEIEQNGLVSSEEEDEEEEKGEDQAGYAYENEDYEDDGGGEEEEGGTLLHFRRALSLSDDIDTADDNEGEGLDEEDGPYTPKLRAKLEASPQLSPVLEAATTFLPPPSITTSSLPITITTSPDLPLPSTEPIPLVNRTFKLTSHTFSRPIYSSSAPRLSLSRPSSSSRFSASLVTSQPRSSSEGLPPPAALPSGLSTSDLSLDTLVSPSSQSPPHPSVVHLLSDFIGVPPASPSPSVLSAHHPADSTSINPSGLSINYSSKSSVEPLSGPSSRFSSRSPLDSSLSHSIDSSPSLSPSKPLDTMTPFIRTVKADQGILLESSIERRYPKKQVPGRAGSCIPVNPSEFREYAQECIWAADAGRLNPWNLHEGEYGLLREHLNQLHVTTYLNIRNGILRLWLKNSKKRVTKEQAMGCCKEERYFGLAEVALGWLTRSGYINHGCLEIPTNLSAGPGTRRRKIIAVIGAGISGLATARQLEALLASAGERSGGPGVPDVVVFEGRHRLGGRVYSAILTPGPHSLPEGLEPAVDIGGQIVMGYDARNPLAALIVDQLGIPFHTIGKAFPIHDHDGKVIGDGRDTQIEHVHNDILRRISKFSYKEPPPQTAHGDVKYITKCKDPWGIGGPPLSEAQGEGHVAPPVPLMEKEREKKEIRAFRKTLEGHNVKVAKGYHRGQASLGKTMEGVFSGYASLLKTDARDLRLFNWFQANLEYGNAVEVNGSSLEHWDQDDGNEPAGAHTMIMGGYSEVAKGLSSTPSELKVRLDHVVKRITYDPKNKRGKGVTLEFADGTSFKADKVVVTLPLGVLKREGVEFDPPLPRAKRDAIKRLGFGLLNKVIMVYEKAFWDTDNSGFGCLRAAEEGQDEDSLSSYEKNRGRFYIWWNTTDAVGRPTLVGLMVGNAAEQVEHEDPEEVMKEATSILKKCWGEDKVPNRPEECFVTKWRKDPFAFGSYSYVAPGSTGADYDTIAEPINDQIFFAGEHTSRKYPATVHGAYISGLRVAGEVADSILGPIQVPSPLVGQRIMKSRTETTVETMATRTTSASNVQTTKSTRVQRTQTTKVQEVKTGSRISVTSTIVQQKTKRRAAYEEESRVQAKRARTQGSQAAEPQRKKKKKRKAVDGEDGVQAKRHRTQSVQAEPSKQKRKRKAADEPELKVQSTKKARPSSTEAKPEEDVAPIDPKPEGPKKDTANPFLIYQKDFFKIAQSRANQTKREQTGEPDAKAERNEVRIVLGDMWRNAAADTKRRYQNQADQNKRDNILRVNDYKRQIIAWEERQSQGSVVASSSPALALSAVYPTPASTTPAVDDRAAPV</sequence>
<feature type="compositionally biased region" description="Acidic residues" evidence="4">
    <location>
        <begin position="291"/>
        <end position="306"/>
    </location>
</feature>
<evidence type="ECO:0000259" key="5">
    <source>
        <dbReference type="PROSITE" id="PS50118"/>
    </source>
</evidence>
<evidence type="ECO:0000256" key="3">
    <source>
        <dbReference type="PROSITE-ProRule" id="PRU00267"/>
    </source>
</evidence>
<dbReference type="SUPFAM" id="SSF46689">
    <property type="entry name" value="Homeodomain-like"/>
    <property type="match status" value="1"/>
</dbReference>
<keyword evidence="3" id="KW-0238">DNA-binding</keyword>
<feature type="region of interest" description="Disordered" evidence="4">
    <location>
        <begin position="1465"/>
        <end position="1484"/>
    </location>
</feature>
<evidence type="ECO:0000313" key="8">
    <source>
        <dbReference type="Proteomes" id="UP001373714"/>
    </source>
</evidence>
<dbReference type="InterPro" id="IPR002937">
    <property type="entry name" value="Amino_oxidase"/>
</dbReference>